<name>A0A7W9F1K6_9SPHN</name>
<dbReference type="Proteomes" id="UP000546701">
    <property type="component" value="Unassembled WGS sequence"/>
</dbReference>
<dbReference type="EMBL" id="JACIJR010000001">
    <property type="protein sequence ID" value="MBB5727864.1"/>
    <property type="molecule type" value="Genomic_DNA"/>
</dbReference>
<evidence type="ECO:0000256" key="1">
    <source>
        <dbReference type="SAM" id="Phobius"/>
    </source>
</evidence>
<dbReference type="OrthoDB" id="7652114at2"/>
<feature type="transmembrane region" description="Helical" evidence="1">
    <location>
        <begin position="23"/>
        <end position="48"/>
    </location>
</feature>
<evidence type="ECO:0008006" key="4">
    <source>
        <dbReference type="Google" id="ProtNLM"/>
    </source>
</evidence>
<sequence length="83" mass="9238">MRHHFTDHPHAVGETYFEHLRTAAWFAGTMLLAGTACLIHALFPALFVRTGSEAIARLHDRMVLNRTRANAIRDGGTTAPIRT</sequence>
<proteinExistence type="predicted"/>
<evidence type="ECO:0000313" key="3">
    <source>
        <dbReference type="Proteomes" id="UP000546701"/>
    </source>
</evidence>
<gene>
    <name evidence="2" type="ORF">FHS99_000320</name>
</gene>
<accession>A0A7W9F1K6</accession>
<evidence type="ECO:0000313" key="2">
    <source>
        <dbReference type="EMBL" id="MBB5727864.1"/>
    </source>
</evidence>
<reference evidence="2 3" key="1">
    <citation type="submission" date="2020-08" db="EMBL/GenBank/DDBJ databases">
        <title>Genomic Encyclopedia of Type Strains, Phase IV (KMG-IV): sequencing the most valuable type-strain genomes for metagenomic binning, comparative biology and taxonomic classification.</title>
        <authorList>
            <person name="Goeker M."/>
        </authorList>
    </citation>
    <scope>NUCLEOTIDE SEQUENCE [LARGE SCALE GENOMIC DNA]</scope>
    <source>
        <strain evidence="2 3">DSM 103336</strain>
    </source>
</reference>
<dbReference type="RefSeq" id="WP_157175139.1">
    <property type="nucleotide sequence ID" value="NZ_BMJP01000001.1"/>
</dbReference>
<dbReference type="AlphaFoldDB" id="A0A7W9F1K6"/>
<keyword evidence="1" id="KW-0812">Transmembrane</keyword>
<keyword evidence="3" id="KW-1185">Reference proteome</keyword>
<keyword evidence="1" id="KW-0472">Membrane</keyword>
<dbReference type="Pfam" id="PF19883">
    <property type="entry name" value="DUF6356"/>
    <property type="match status" value="1"/>
</dbReference>
<organism evidence="2 3">
    <name type="scientific">Sphingomonas prati</name>
    <dbReference type="NCBI Taxonomy" id="1843237"/>
    <lineage>
        <taxon>Bacteria</taxon>
        <taxon>Pseudomonadati</taxon>
        <taxon>Pseudomonadota</taxon>
        <taxon>Alphaproteobacteria</taxon>
        <taxon>Sphingomonadales</taxon>
        <taxon>Sphingomonadaceae</taxon>
        <taxon>Sphingomonas</taxon>
    </lineage>
</organism>
<keyword evidence="1" id="KW-1133">Transmembrane helix</keyword>
<comment type="caution">
    <text evidence="2">The sequence shown here is derived from an EMBL/GenBank/DDBJ whole genome shotgun (WGS) entry which is preliminary data.</text>
</comment>
<protein>
    <recommendedName>
        <fullName evidence="4">Capsule biosynthesis protein</fullName>
    </recommendedName>
</protein>
<dbReference type="InterPro" id="IPR045936">
    <property type="entry name" value="DUF6356"/>
</dbReference>